<keyword evidence="1" id="KW-0560">Oxidoreductase</keyword>
<evidence type="ECO:0000256" key="1">
    <source>
        <dbReference type="ARBA" id="ARBA00023002"/>
    </source>
</evidence>
<dbReference type="GO" id="GO:0010181">
    <property type="term" value="F:FMN binding"/>
    <property type="evidence" value="ECO:0007669"/>
    <property type="project" value="TreeGrafter"/>
</dbReference>
<dbReference type="GO" id="GO:0003955">
    <property type="term" value="F:NAD(P)H dehydrogenase (quinone) activity"/>
    <property type="evidence" value="ECO:0007669"/>
    <property type="project" value="TreeGrafter"/>
</dbReference>
<protein>
    <submittedName>
        <fullName evidence="3">Flavodoxin family protein</fullName>
    </submittedName>
</protein>
<dbReference type="AlphaFoldDB" id="A0A6N9I103"/>
<dbReference type="Pfam" id="PF02525">
    <property type="entry name" value="Flavodoxin_2"/>
    <property type="match status" value="1"/>
</dbReference>
<dbReference type="GO" id="GO:0009055">
    <property type="term" value="F:electron transfer activity"/>
    <property type="evidence" value="ECO:0007669"/>
    <property type="project" value="TreeGrafter"/>
</dbReference>
<dbReference type="InterPro" id="IPR003680">
    <property type="entry name" value="Flavodoxin_fold"/>
</dbReference>
<organism evidence="3 4">
    <name type="scientific">Furfurilactobacillus milii</name>
    <dbReference type="NCBI Taxonomy" id="2888272"/>
    <lineage>
        <taxon>Bacteria</taxon>
        <taxon>Bacillati</taxon>
        <taxon>Bacillota</taxon>
        <taxon>Bacilli</taxon>
        <taxon>Lactobacillales</taxon>
        <taxon>Lactobacillaceae</taxon>
        <taxon>Furfurilactobacillus</taxon>
    </lineage>
</organism>
<dbReference type="SUPFAM" id="SSF52218">
    <property type="entry name" value="Flavoproteins"/>
    <property type="match status" value="1"/>
</dbReference>
<reference evidence="3 4" key="1">
    <citation type="journal article" date="2019" name="Appl. Environ. Microbiol.">
        <title>Genetic determinants of hydroxycinnamic acid metabolism in heterofermentative lactobacilli.</title>
        <authorList>
            <person name="Gaur G."/>
            <person name="Oh J.H."/>
            <person name="Filannino P."/>
            <person name="Gobbetti M."/>
            <person name="van Pijkeren J.P."/>
            <person name="Ganzle M.G."/>
        </authorList>
    </citation>
    <scope>NUCLEOTIDE SEQUENCE [LARGE SCALE GENOMIC DNA]</scope>
    <source>
        <strain evidence="3 4">C5</strain>
    </source>
</reference>
<evidence type="ECO:0000313" key="3">
    <source>
        <dbReference type="EMBL" id="MYV16437.1"/>
    </source>
</evidence>
<accession>A0A6N9I103</accession>
<dbReference type="InterPro" id="IPR046980">
    <property type="entry name" value="KefG/KefF"/>
</dbReference>
<feature type="domain" description="Flavodoxin-like fold" evidence="2">
    <location>
        <begin position="1"/>
        <end position="167"/>
    </location>
</feature>
<proteinExistence type="predicted"/>
<evidence type="ECO:0000259" key="2">
    <source>
        <dbReference type="Pfam" id="PF02525"/>
    </source>
</evidence>
<dbReference type="PANTHER" id="PTHR47307:SF1">
    <property type="entry name" value="GLUTATHIONE-REGULATED POTASSIUM-EFFLUX SYSTEM ANCILLARY PROTEIN KEFG"/>
    <property type="match status" value="1"/>
</dbReference>
<comment type="caution">
    <text evidence="3">The sequence shown here is derived from an EMBL/GenBank/DDBJ whole genome shotgun (WGS) entry which is preliminary data.</text>
</comment>
<dbReference type="PANTHER" id="PTHR47307">
    <property type="entry name" value="GLUTATHIONE-REGULATED POTASSIUM-EFFLUX SYSTEM ANCILLARY PROTEIN KEFG"/>
    <property type="match status" value="1"/>
</dbReference>
<evidence type="ECO:0000313" key="4">
    <source>
        <dbReference type="Proteomes" id="UP000449209"/>
    </source>
</evidence>
<dbReference type="Proteomes" id="UP000449209">
    <property type="component" value="Unassembled WGS sequence"/>
</dbReference>
<name>A0A6N9I103_9LACO</name>
<dbReference type="InterPro" id="IPR029039">
    <property type="entry name" value="Flavoprotein-like_sf"/>
</dbReference>
<dbReference type="EMBL" id="WEZQ01000004">
    <property type="protein sequence ID" value="MYV16437.1"/>
    <property type="molecule type" value="Genomic_DNA"/>
</dbReference>
<dbReference type="Gene3D" id="3.40.50.360">
    <property type="match status" value="1"/>
</dbReference>
<sequence>MKTLILVAHPELASSQTQQFLKASAAGLPDVTWHHLDAITTPDVAAERELLVEADRIIFQFPLYWYNVPASLNAWMAAVLTSPFIAGAGQSEQPLAGKTVGVVVNTGMPAKAFQAGGEVGFTLDALLTPLRALAQMAGMKWQPIFAINQFANFRDAEQQKLLVAYQRYLTQPTPDTLSSRLAWFEQRLQALVAKLPANQQQQGQLILSTLQQDQADYADLKATVAMLKEGSDDLG</sequence>
<dbReference type="OrthoDB" id="9798454at2"/>
<gene>
    <name evidence="3" type="ORF">GB993_02795</name>
</gene>